<dbReference type="AlphaFoldDB" id="A0AAD7RBL5"/>
<evidence type="ECO:0000256" key="4">
    <source>
        <dbReference type="RuleBase" id="RU366048"/>
    </source>
</evidence>
<dbReference type="SMART" id="SM00244">
    <property type="entry name" value="PHB"/>
    <property type="match status" value="1"/>
</dbReference>
<comment type="similarity">
    <text evidence="1 4">Belongs to the prohibitin family.</text>
</comment>
<dbReference type="GO" id="GO:0007005">
    <property type="term" value="P:mitochondrion organization"/>
    <property type="evidence" value="ECO:0007669"/>
    <property type="project" value="TreeGrafter"/>
</dbReference>
<gene>
    <name evidence="7" type="ORF">AAFF_G00264940</name>
</gene>
<dbReference type="FunFam" id="3.30.479.30:FF:000001">
    <property type="entry name" value="Prohibitin 2"/>
    <property type="match status" value="1"/>
</dbReference>
<protein>
    <recommendedName>
        <fullName evidence="4">Prohibitin</fullName>
    </recommendedName>
</protein>
<evidence type="ECO:0000256" key="5">
    <source>
        <dbReference type="SAM" id="SignalP"/>
    </source>
</evidence>
<keyword evidence="5" id="KW-0732">Signal</keyword>
<dbReference type="SUPFAM" id="SSF117892">
    <property type="entry name" value="Band 7/SPFH domain"/>
    <property type="match status" value="1"/>
</dbReference>
<organism evidence="7 8">
    <name type="scientific">Aldrovandia affinis</name>
    <dbReference type="NCBI Taxonomy" id="143900"/>
    <lineage>
        <taxon>Eukaryota</taxon>
        <taxon>Metazoa</taxon>
        <taxon>Chordata</taxon>
        <taxon>Craniata</taxon>
        <taxon>Vertebrata</taxon>
        <taxon>Euteleostomi</taxon>
        <taxon>Actinopterygii</taxon>
        <taxon>Neopterygii</taxon>
        <taxon>Teleostei</taxon>
        <taxon>Notacanthiformes</taxon>
        <taxon>Halosauridae</taxon>
        <taxon>Aldrovandia</taxon>
    </lineage>
</organism>
<dbReference type="Gene3D" id="3.30.479.30">
    <property type="entry name" value="Band 7 domain"/>
    <property type="match status" value="1"/>
</dbReference>
<feature type="signal peptide" evidence="5">
    <location>
        <begin position="1"/>
        <end position="16"/>
    </location>
</feature>
<comment type="caution">
    <text evidence="7">The sequence shown here is derived from an EMBL/GenBank/DDBJ whole genome shotgun (WGS) entry which is preliminary data.</text>
</comment>
<dbReference type="GO" id="GO:0071897">
    <property type="term" value="P:DNA biosynthetic process"/>
    <property type="evidence" value="ECO:0007669"/>
    <property type="project" value="UniProtKB-KW"/>
</dbReference>
<dbReference type="InterPro" id="IPR000163">
    <property type="entry name" value="Prohibitin"/>
</dbReference>
<dbReference type="InterPro" id="IPR036013">
    <property type="entry name" value="Band_7/SPFH_dom_sf"/>
</dbReference>
<evidence type="ECO:0000313" key="8">
    <source>
        <dbReference type="Proteomes" id="UP001221898"/>
    </source>
</evidence>
<keyword evidence="4" id="KW-0999">Mitochondrion inner membrane</keyword>
<keyword evidence="8" id="KW-1185">Reference proteome</keyword>
<dbReference type="GO" id="GO:0005743">
    <property type="term" value="C:mitochondrial inner membrane"/>
    <property type="evidence" value="ECO:0007669"/>
    <property type="project" value="UniProtKB-SubCell"/>
</dbReference>
<evidence type="ECO:0000256" key="1">
    <source>
        <dbReference type="ARBA" id="ARBA00009658"/>
    </source>
</evidence>
<reference evidence="7" key="1">
    <citation type="journal article" date="2023" name="Science">
        <title>Genome structures resolve the early diversification of teleost fishes.</title>
        <authorList>
            <person name="Parey E."/>
            <person name="Louis A."/>
            <person name="Montfort J."/>
            <person name="Bouchez O."/>
            <person name="Roques C."/>
            <person name="Iampietro C."/>
            <person name="Lluch J."/>
            <person name="Castinel A."/>
            <person name="Donnadieu C."/>
            <person name="Desvignes T."/>
            <person name="Floi Bucao C."/>
            <person name="Jouanno E."/>
            <person name="Wen M."/>
            <person name="Mejri S."/>
            <person name="Dirks R."/>
            <person name="Jansen H."/>
            <person name="Henkel C."/>
            <person name="Chen W.J."/>
            <person name="Zahm M."/>
            <person name="Cabau C."/>
            <person name="Klopp C."/>
            <person name="Thompson A.W."/>
            <person name="Robinson-Rechavi M."/>
            <person name="Braasch I."/>
            <person name="Lecointre G."/>
            <person name="Bobe J."/>
            <person name="Postlethwait J.H."/>
            <person name="Berthelot C."/>
            <person name="Roest Crollius H."/>
            <person name="Guiguen Y."/>
        </authorList>
    </citation>
    <scope>NUCLEOTIDE SEQUENCE</scope>
    <source>
        <strain evidence="7">NC1722</strain>
    </source>
</reference>
<feature type="domain" description="Band 7" evidence="6">
    <location>
        <begin position="25"/>
        <end position="186"/>
    </location>
</feature>
<accession>A0AAD7RBL5</accession>
<keyword evidence="2" id="KW-0237">DNA synthesis</keyword>
<dbReference type="PRINTS" id="PR00679">
    <property type="entry name" value="PROHIBITIN"/>
</dbReference>
<dbReference type="PANTHER" id="PTHR23222">
    <property type="entry name" value="PROHIBITIN"/>
    <property type="match status" value="1"/>
</dbReference>
<dbReference type="Proteomes" id="UP001221898">
    <property type="component" value="Unassembled WGS sequence"/>
</dbReference>
<comment type="subcellular location">
    <subcellularLocation>
        <location evidence="4">Mitochondrion inner membrane</location>
    </subcellularLocation>
</comment>
<keyword evidence="4" id="KW-0472">Membrane</keyword>
<evidence type="ECO:0000259" key="6">
    <source>
        <dbReference type="SMART" id="SM00244"/>
    </source>
</evidence>
<dbReference type="PANTHER" id="PTHR23222:SF0">
    <property type="entry name" value="PROHIBITIN 1"/>
    <property type="match status" value="1"/>
</dbReference>
<keyword evidence="4" id="KW-0496">Mitochondrion</keyword>
<name>A0AAD7RBL5_9TELE</name>
<dbReference type="Pfam" id="PF01145">
    <property type="entry name" value="Band_7"/>
    <property type="match status" value="1"/>
</dbReference>
<proteinExistence type="inferred from homology"/>
<dbReference type="CDD" id="cd03401">
    <property type="entry name" value="SPFH_prohibitin"/>
    <property type="match status" value="1"/>
</dbReference>
<evidence type="ECO:0000313" key="7">
    <source>
        <dbReference type="EMBL" id="KAJ8377266.1"/>
    </source>
</evidence>
<sequence length="271" mass="29623">MAKLFESLGKLGLALAVGGGVVNSALYNVDAGHRAVIFDRFHGVEEVVVGEGTHFLIPWVQKPIIFDCRSRPRQVAVVTGSKDLQNVNITLRILFRPMAAQLPRIFTSIGEDYDERVLPSITTEVLKSVVARFDAGELITQREMVSQQVSEDLTERASTFGLVLDDVSLTHLTFGKEFTEAVEMKQVAQQEAERARFIVEKAEQQKQAAIISAAGDSQAALLIADSLAVAGDGLVELRKLEAAEDIALSLSRSRNVTYLPARQGTLLQLPH</sequence>
<feature type="chain" id="PRO_5042137935" description="Prohibitin" evidence="5">
    <location>
        <begin position="17"/>
        <end position="271"/>
    </location>
</feature>
<dbReference type="EMBL" id="JAINUG010000360">
    <property type="protein sequence ID" value="KAJ8377266.1"/>
    <property type="molecule type" value="Genomic_DNA"/>
</dbReference>
<dbReference type="InterPro" id="IPR001107">
    <property type="entry name" value="Band_7"/>
</dbReference>
<evidence type="ECO:0000256" key="3">
    <source>
        <dbReference type="ARBA" id="ARBA00046138"/>
    </source>
</evidence>
<comment type="function">
    <text evidence="3">In the plasma membrane, cooperates with CD86 to mediate CD86-signaling in B lymphocytes that regulates the level of IgG1 produced through the activation of distal signaling intermediates. Upon CD40 engagement, required to activate NF-kappa-B signaling pathway via phospholipase C and protein kinase C activation.</text>
</comment>
<evidence type="ECO:0000256" key="2">
    <source>
        <dbReference type="ARBA" id="ARBA00022634"/>
    </source>
</evidence>